<dbReference type="InterPro" id="IPR029500">
    <property type="entry name" value="QueF"/>
</dbReference>
<accession>A0A645FX56</accession>
<evidence type="ECO:0000313" key="5">
    <source>
        <dbReference type="EMBL" id="MPN18292.1"/>
    </source>
</evidence>
<dbReference type="PANTHER" id="PTHR34354:SF1">
    <property type="entry name" value="NADPH-DEPENDENT 7-CYANO-7-DEAZAGUANINE REDUCTASE"/>
    <property type="match status" value="1"/>
</dbReference>
<dbReference type="InterPro" id="IPR050084">
    <property type="entry name" value="NADPH_dep_7-cyano-7-deazaG_red"/>
</dbReference>
<keyword evidence="4 5" id="KW-0560">Oxidoreductase</keyword>
<dbReference type="HAMAP" id="MF_00818">
    <property type="entry name" value="QueF_type1"/>
    <property type="match status" value="1"/>
</dbReference>
<keyword evidence="1" id="KW-0963">Cytoplasm</keyword>
<comment type="caution">
    <text evidence="5">The sequence shown here is derived from an EMBL/GenBank/DDBJ whole genome shotgun (WGS) entry which is preliminary data.</text>
</comment>
<dbReference type="NCBIfam" id="TIGR03139">
    <property type="entry name" value="QueF-II"/>
    <property type="match status" value="1"/>
</dbReference>
<dbReference type="GO" id="GO:0033739">
    <property type="term" value="F:preQ1 synthase activity"/>
    <property type="evidence" value="ECO:0007669"/>
    <property type="project" value="UniProtKB-EC"/>
</dbReference>
<dbReference type="GO" id="GO:0005737">
    <property type="term" value="C:cytoplasm"/>
    <property type="evidence" value="ECO:0007669"/>
    <property type="project" value="InterPro"/>
</dbReference>
<keyword evidence="3" id="KW-0521">NADP</keyword>
<evidence type="ECO:0000256" key="2">
    <source>
        <dbReference type="ARBA" id="ARBA00022785"/>
    </source>
</evidence>
<dbReference type="GO" id="GO:0008616">
    <property type="term" value="P:tRNA queuosine(34) biosynthetic process"/>
    <property type="evidence" value="ECO:0007669"/>
    <property type="project" value="UniProtKB-KW"/>
</dbReference>
<sequence length="172" mass="19739">MLYLKKDNDRRCAFIAAAAAAKEKFRRMSDPKNNASRFRELTLLKANERRYPASPEEARLETFDNLYPENDYVITFDCPEYTSLCPVTGQPDFGHIVIRYIPDRRCVESKSLKLFLFSFRNTNTFHEESVNRILKAIVEACAPRKAEVVGQFRPRGGIAIHVKATFGGKIDE</sequence>
<evidence type="ECO:0000256" key="4">
    <source>
        <dbReference type="ARBA" id="ARBA00023002"/>
    </source>
</evidence>
<gene>
    <name evidence="5" type="primary">queF_11</name>
    <name evidence="5" type="ORF">SDC9_165652</name>
</gene>
<protein>
    <submittedName>
        <fullName evidence="5">NADPH-dependent 7-cyano-7-deazaguanine reductase</fullName>
        <ecNumber evidence="5">1.7.1.13</ecNumber>
    </submittedName>
</protein>
<keyword evidence="2" id="KW-0671">Queuosine biosynthesis</keyword>
<name>A0A645FX56_9ZZZZ</name>
<dbReference type="InterPro" id="IPR043133">
    <property type="entry name" value="GTP-CH-I_C/QueF"/>
</dbReference>
<dbReference type="AlphaFoldDB" id="A0A645FX56"/>
<dbReference type="EC" id="1.7.1.13" evidence="5"/>
<proteinExistence type="inferred from homology"/>
<dbReference type="SUPFAM" id="SSF55620">
    <property type="entry name" value="Tetrahydrobiopterin biosynthesis enzymes-like"/>
    <property type="match status" value="1"/>
</dbReference>
<reference evidence="5" key="1">
    <citation type="submission" date="2019-08" db="EMBL/GenBank/DDBJ databases">
        <authorList>
            <person name="Kucharzyk K."/>
            <person name="Murdoch R.W."/>
            <person name="Higgins S."/>
            <person name="Loffler F."/>
        </authorList>
    </citation>
    <scope>NUCLEOTIDE SEQUENCE</scope>
</reference>
<dbReference type="Pfam" id="PF14489">
    <property type="entry name" value="QueF"/>
    <property type="match status" value="1"/>
</dbReference>
<evidence type="ECO:0000256" key="1">
    <source>
        <dbReference type="ARBA" id="ARBA00022490"/>
    </source>
</evidence>
<dbReference type="EMBL" id="VSSQ01065594">
    <property type="protein sequence ID" value="MPN18292.1"/>
    <property type="molecule type" value="Genomic_DNA"/>
</dbReference>
<dbReference type="Gene3D" id="3.30.1130.10">
    <property type="match status" value="1"/>
</dbReference>
<dbReference type="PANTHER" id="PTHR34354">
    <property type="entry name" value="NADPH-DEPENDENT 7-CYANO-7-DEAZAGUANINE REDUCTASE"/>
    <property type="match status" value="1"/>
</dbReference>
<evidence type="ECO:0000256" key="3">
    <source>
        <dbReference type="ARBA" id="ARBA00022857"/>
    </source>
</evidence>
<dbReference type="InterPro" id="IPR016856">
    <property type="entry name" value="QueF_type1"/>
</dbReference>
<organism evidence="5">
    <name type="scientific">bioreactor metagenome</name>
    <dbReference type="NCBI Taxonomy" id="1076179"/>
    <lineage>
        <taxon>unclassified sequences</taxon>
        <taxon>metagenomes</taxon>
        <taxon>ecological metagenomes</taxon>
    </lineage>
</organism>